<evidence type="ECO:0000313" key="2">
    <source>
        <dbReference type="EMBL" id="MCP8968262.1"/>
    </source>
</evidence>
<feature type="transmembrane region" description="Helical" evidence="1">
    <location>
        <begin position="7"/>
        <end position="26"/>
    </location>
</feature>
<reference evidence="2" key="1">
    <citation type="submission" date="2022-07" db="EMBL/GenBank/DDBJ databases">
        <authorList>
            <person name="Li W.-J."/>
            <person name="Deng Q.-Q."/>
        </authorList>
    </citation>
    <scope>NUCLEOTIDE SEQUENCE</scope>
    <source>
        <strain evidence="2">SYSU M60031</strain>
    </source>
</reference>
<feature type="transmembrane region" description="Helical" evidence="1">
    <location>
        <begin position="125"/>
        <end position="144"/>
    </location>
</feature>
<name>A0AA42BP05_9BACI</name>
<accession>A0AA42BP05</accession>
<feature type="transmembrane region" description="Helical" evidence="1">
    <location>
        <begin position="59"/>
        <end position="82"/>
    </location>
</feature>
<evidence type="ECO:0000256" key="1">
    <source>
        <dbReference type="SAM" id="Phobius"/>
    </source>
</evidence>
<keyword evidence="1" id="KW-0472">Membrane</keyword>
<gene>
    <name evidence="2" type="ORF">NK662_06875</name>
</gene>
<evidence type="ECO:0000313" key="3">
    <source>
        <dbReference type="Proteomes" id="UP001156102"/>
    </source>
</evidence>
<dbReference type="PANTHER" id="PTHR39419:SF1">
    <property type="entry name" value="SLL0814 PROTEIN"/>
    <property type="match status" value="1"/>
</dbReference>
<protein>
    <submittedName>
        <fullName evidence="2">Carotenoid biosynthesis protein</fullName>
    </submittedName>
</protein>
<keyword evidence="3" id="KW-1185">Reference proteome</keyword>
<sequence>MWESRVFQFFIVWYICGVILLSLDALPPWLEWANVVFLMLAGSLGVIYFCQSYGTRKGLLASLVIFTVSMYTEYLGTTHGLIFGKYVYTTDFGLLLFGVPFTIGFAWLLVMSTSHALLQVIRPPGLLLHAVYGGIIAVVMDLVLDPVSFKVKNYWVWQDSGAYYGIPAQNFVGWFLVAAVLHLFLYRYLQNGRTEDHPVWHKRMILLYLLILAMFMLLASLAHMYLAVAMTGMGLLIIISHYLWRRRVTS</sequence>
<keyword evidence="1" id="KW-1133">Transmembrane helix</keyword>
<comment type="caution">
    <text evidence="2">The sequence shown here is derived from an EMBL/GenBank/DDBJ whole genome shotgun (WGS) entry which is preliminary data.</text>
</comment>
<feature type="transmembrane region" description="Helical" evidence="1">
    <location>
        <begin position="205"/>
        <end position="221"/>
    </location>
</feature>
<organism evidence="2 3">
    <name type="scientific">Ectobacillus ponti</name>
    <dbReference type="NCBI Taxonomy" id="2961894"/>
    <lineage>
        <taxon>Bacteria</taxon>
        <taxon>Bacillati</taxon>
        <taxon>Bacillota</taxon>
        <taxon>Bacilli</taxon>
        <taxon>Bacillales</taxon>
        <taxon>Bacillaceae</taxon>
        <taxon>Ectobacillus</taxon>
    </lineage>
</organism>
<dbReference type="EMBL" id="JANCLT010000003">
    <property type="protein sequence ID" value="MCP8968262.1"/>
    <property type="molecule type" value="Genomic_DNA"/>
</dbReference>
<dbReference type="AlphaFoldDB" id="A0AA42BP05"/>
<proteinExistence type="predicted"/>
<feature type="transmembrane region" description="Helical" evidence="1">
    <location>
        <begin position="164"/>
        <end position="185"/>
    </location>
</feature>
<feature type="transmembrane region" description="Helical" evidence="1">
    <location>
        <begin position="32"/>
        <end position="50"/>
    </location>
</feature>
<dbReference type="Proteomes" id="UP001156102">
    <property type="component" value="Unassembled WGS sequence"/>
</dbReference>
<keyword evidence="1" id="KW-0812">Transmembrane</keyword>
<feature type="transmembrane region" description="Helical" evidence="1">
    <location>
        <begin position="227"/>
        <end position="244"/>
    </location>
</feature>
<feature type="transmembrane region" description="Helical" evidence="1">
    <location>
        <begin position="94"/>
        <end position="118"/>
    </location>
</feature>
<dbReference type="Pfam" id="PF04240">
    <property type="entry name" value="Caroten_synth"/>
    <property type="match status" value="1"/>
</dbReference>
<dbReference type="InterPro" id="IPR007354">
    <property type="entry name" value="CruF-like"/>
</dbReference>
<dbReference type="PANTHER" id="PTHR39419">
    <property type="entry name" value="SLL0814 PROTEIN"/>
    <property type="match status" value="1"/>
</dbReference>
<dbReference type="RefSeq" id="WP_254758179.1">
    <property type="nucleotide sequence ID" value="NZ_JANCLT010000003.1"/>
</dbReference>